<comment type="caution">
    <text evidence="2">The sequence shown here is derived from an EMBL/GenBank/DDBJ whole genome shotgun (WGS) entry which is preliminary data.</text>
</comment>
<feature type="transmembrane region" description="Helical" evidence="1">
    <location>
        <begin position="48"/>
        <end position="69"/>
    </location>
</feature>
<dbReference type="EMBL" id="PGGK01000004">
    <property type="protein sequence ID" value="TGC09867.1"/>
    <property type="molecule type" value="Genomic_DNA"/>
</dbReference>
<gene>
    <name evidence="2" type="ORF">CUN85_05445</name>
</gene>
<protein>
    <submittedName>
        <fullName evidence="2">Uncharacterized protein</fullName>
    </submittedName>
</protein>
<dbReference type="OrthoDB" id="141923at2157"/>
<keyword evidence="1" id="KW-0472">Membrane</keyword>
<dbReference type="Proteomes" id="UP000297295">
    <property type="component" value="Unassembled WGS sequence"/>
</dbReference>
<reference evidence="2 3" key="1">
    <citation type="submission" date="2017-11" db="EMBL/GenBank/DDBJ databases">
        <title>Isolation and Characterization of Methanogenic Archaea from Saline Meromictic Lake at Siberia.</title>
        <authorList>
            <person name="Shen Y."/>
            <person name="Huang H.-H."/>
            <person name="Lai M.-C."/>
            <person name="Chen S.-C."/>
        </authorList>
    </citation>
    <scope>NUCLEOTIDE SEQUENCE [LARGE SCALE GENOMIC DNA]</scope>
    <source>
        <strain evidence="2 3">SY-01</strain>
    </source>
</reference>
<evidence type="ECO:0000313" key="3">
    <source>
        <dbReference type="Proteomes" id="UP000297295"/>
    </source>
</evidence>
<keyword evidence="3" id="KW-1185">Reference proteome</keyword>
<organism evidence="2 3">
    <name type="scientific">Methanolobus halotolerans</name>
    <dbReference type="NCBI Taxonomy" id="2052935"/>
    <lineage>
        <taxon>Archaea</taxon>
        <taxon>Methanobacteriati</taxon>
        <taxon>Methanobacteriota</taxon>
        <taxon>Stenosarchaea group</taxon>
        <taxon>Methanomicrobia</taxon>
        <taxon>Methanosarcinales</taxon>
        <taxon>Methanosarcinaceae</taxon>
        <taxon>Methanolobus</taxon>
    </lineage>
</organism>
<keyword evidence="1" id="KW-0812">Transmembrane</keyword>
<feature type="transmembrane region" description="Helical" evidence="1">
    <location>
        <begin position="21"/>
        <end position="42"/>
    </location>
</feature>
<proteinExistence type="predicted"/>
<accession>A0A4E0Q6J9</accession>
<keyword evidence="1" id="KW-1133">Transmembrane helix</keyword>
<evidence type="ECO:0000313" key="2">
    <source>
        <dbReference type="EMBL" id="TGC09867.1"/>
    </source>
</evidence>
<name>A0A4E0Q6J9_9EURY</name>
<feature type="transmembrane region" description="Helical" evidence="1">
    <location>
        <begin position="81"/>
        <end position="99"/>
    </location>
</feature>
<dbReference type="AlphaFoldDB" id="A0A4E0Q6J9"/>
<evidence type="ECO:0000256" key="1">
    <source>
        <dbReference type="SAM" id="Phobius"/>
    </source>
</evidence>
<sequence length="100" mass="10989">MSDIVNGLSQNPQQYIRFYKIGIFFTAAFGLYLGIQGLYLMIVANNFITGIPLFIAAILIAPPPVGISAMLKQQFNIDISMAARMLIATLLLLIAWLSLP</sequence>